<dbReference type="AlphaFoldDB" id="S4P622"/>
<accession>S4P622</accession>
<name>S4P622_9NEOP</name>
<reference evidence="1" key="2">
    <citation type="submission" date="2013-05" db="EMBL/GenBank/DDBJ databases">
        <authorList>
            <person name="Carter J.-M."/>
            <person name="Baker S.C."/>
            <person name="Pink R."/>
            <person name="Carter D.R.F."/>
            <person name="Collins A."/>
            <person name="Tomlin J."/>
            <person name="Gibbs M."/>
            <person name="Breuker C.J."/>
        </authorList>
    </citation>
    <scope>NUCLEOTIDE SEQUENCE</scope>
    <source>
        <tissue evidence="1">Ovary</tissue>
    </source>
</reference>
<protein>
    <submittedName>
        <fullName evidence="1">Uncharacterized protein</fullName>
    </submittedName>
</protein>
<proteinExistence type="predicted"/>
<dbReference type="EMBL" id="GAIX01007046">
    <property type="protein sequence ID" value="JAA85514.1"/>
    <property type="molecule type" value="Transcribed_RNA"/>
</dbReference>
<evidence type="ECO:0000313" key="1">
    <source>
        <dbReference type="EMBL" id="JAA85514.1"/>
    </source>
</evidence>
<organism evidence="1">
    <name type="scientific">Pararge aegeria</name>
    <name type="common">speckled wood butterfly</name>
    <dbReference type="NCBI Taxonomy" id="116150"/>
    <lineage>
        <taxon>Eukaryota</taxon>
        <taxon>Metazoa</taxon>
        <taxon>Ecdysozoa</taxon>
        <taxon>Arthropoda</taxon>
        <taxon>Hexapoda</taxon>
        <taxon>Insecta</taxon>
        <taxon>Pterygota</taxon>
        <taxon>Neoptera</taxon>
        <taxon>Endopterygota</taxon>
        <taxon>Lepidoptera</taxon>
        <taxon>Glossata</taxon>
        <taxon>Ditrysia</taxon>
        <taxon>Papilionoidea</taxon>
        <taxon>Nymphalidae</taxon>
        <taxon>Satyrinae</taxon>
        <taxon>Satyrini</taxon>
        <taxon>Parargina</taxon>
        <taxon>Pararge</taxon>
    </lineage>
</organism>
<sequence length="75" mass="8263">MVYSPGSGSGNHILSSCKNISDSSVGSVGSHLSVTFICYFTKKIENLDDVMQYELSNAHHIAYSYKPYIPHLPLL</sequence>
<reference evidence="1" key="1">
    <citation type="journal article" date="2013" name="BMC Genomics">
        <title>Unscrambling butterfly oogenesis.</title>
        <authorList>
            <person name="Carter J.M."/>
            <person name="Baker S.C."/>
            <person name="Pink R."/>
            <person name="Carter D.R."/>
            <person name="Collins A."/>
            <person name="Tomlin J."/>
            <person name="Gibbs M."/>
            <person name="Breuker C.J."/>
        </authorList>
    </citation>
    <scope>NUCLEOTIDE SEQUENCE</scope>
    <source>
        <tissue evidence="1">Ovary</tissue>
    </source>
</reference>